<dbReference type="Proteomes" id="UP000238701">
    <property type="component" value="Unassembled WGS sequence"/>
</dbReference>
<proteinExistence type="predicted"/>
<evidence type="ECO:0000313" key="1">
    <source>
        <dbReference type="EMBL" id="SPF44368.1"/>
    </source>
</evidence>
<dbReference type="AlphaFoldDB" id="A0A2U3KXK4"/>
<organism evidence="1 2">
    <name type="scientific">Candidatus Sulfotelmatobacter kueseliae</name>
    <dbReference type="NCBI Taxonomy" id="2042962"/>
    <lineage>
        <taxon>Bacteria</taxon>
        <taxon>Pseudomonadati</taxon>
        <taxon>Acidobacteriota</taxon>
        <taxon>Terriglobia</taxon>
        <taxon>Terriglobales</taxon>
        <taxon>Candidatus Korobacteraceae</taxon>
        <taxon>Candidatus Sulfotelmatobacter</taxon>
    </lineage>
</organism>
<name>A0A2U3KXK4_9BACT</name>
<protein>
    <submittedName>
        <fullName evidence="1">Uncharacterized protein</fullName>
    </submittedName>
</protein>
<dbReference type="EMBL" id="OMOD01000148">
    <property type="protein sequence ID" value="SPF44368.1"/>
    <property type="molecule type" value="Genomic_DNA"/>
</dbReference>
<sequence length="64" mass="7443">MERRAEGVVRKFQSFKVSEFQGFKVQSFKVHNSLLPEIEKPPHVRRLFAFSRRASIAAARTLQP</sequence>
<evidence type="ECO:0000313" key="2">
    <source>
        <dbReference type="Proteomes" id="UP000238701"/>
    </source>
</evidence>
<gene>
    <name evidence="1" type="ORF">SBA1_530027</name>
</gene>
<accession>A0A2U3KXK4</accession>
<reference evidence="2" key="1">
    <citation type="submission" date="2018-02" db="EMBL/GenBank/DDBJ databases">
        <authorList>
            <person name="Hausmann B."/>
        </authorList>
    </citation>
    <scope>NUCLEOTIDE SEQUENCE [LARGE SCALE GENOMIC DNA]</scope>
    <source>
        <strain evidence="2">Peat soil MAG SbA1</strain>
    </source>
</reference>